<keyword evidence="2" id="KW-0472">Membrane</keyword>
<evidence type="ECO:0000256" key="2">
    <source>
        <dbReference type="SAM" id="Phobius"/>
    </source>
</evidence>
<feature type="compositionally biased region" description="Polar residues" evidence="1">
    <location>
        <begin position="56"/>
        <end position="83"/>
    </location>
</feature>
<proteinExistence type="predicted"/>
<reference evidence="4" key="1">
    <citation type="journal article" date="2019" name="Int. J. Syst. Evol. Microbiol.">
        <title>The Global Catalogue of Microorganisms (GCM) 10K type strain sequencing project: providing services to taxonomists for standard genome sequencing and annotation.</title>
        <authorList>
            <consortium name="The Broad Institute Genomics Platform"/>
            <consortium name="The Broad Institute Genome Sequencing Center for Infectious Disease"/>
            <person name="Wu L."/>
            <person name="Ma J."/>
        </authorList>
    </citation>
    <scope>NUCLEOTIDE SEQUENCE [LARGE SCALE GENOMIC DNA]</scope>
    <source>
        <strain evidence="4">IBRC-M 10906</strain>
    </source>
</reference>
<protein>
    <recommendedName>
        <fullName evidence="5">Mce-associated membrane protein</fullName>
    </recommendedName>
</protein>
<dbReference type="Proteomes" id="UP001597478">
    <property type="component" value="Unassembled WGS sequence"/>
</dbReference>
<comment type="caution">
    <text evidence="3">The sequence shown here is derived from an EMBL/GenBank/DDBJ whole genome shotgun (WGS) entry which is preliminary data.</text>
</comment>
<evidence type="ECO:0000313" key="3">
    <source>
        <dbReference type="EMBL" id="MFD2801599.1"/>
    </source>
</evidence>
<evidence type="ECO:0008006" key="5">
    <source>
        <dbReference type="Google" id="ProtNLM"/>
    </source>
</evidence>
<sequence length="200" mass="21317">MPIRTNRGRAAVYRRLWGWPLRSPSHLIGTLIVVVAVIVAAGIVVPRLLLDGQGGQDRQTPAADTTGNATGTSDDAALSTSPLPTRLTAPLASPTSAPPNPQALRVAEQWAAAWVDHPQGITIDQWLEGMRPYTTEEYLPVMRSVNLANIPATRVAGPPRATQSFTSSVEVEVPTDGPTLTITVVSTDVGWRVAHYDQAG</sequence>
<gene>
    <name evidence="3" type="ORF">ACFS2C_19600</name>
</gene>
<keyword evidence="2" id="KW-0812">Transmembrane</keyword>
<evidence type="ECO:0000313" key="4">
    <source>
        <dbReference type="Proteomes" id="UP001597478"/>
    </source>
</evidence>
<name>A0ABW5WEJ7_9PSEU</name>
<keyword evidence="4" id="KW-1185">Reference proteome</keyword>
<dbReference type="RefSeq" id="WP_377393465.1">
    <property type="nucleotide sequence ID" value="NZ_JBHSAN010000035.1"/>
</dbReference>
<feature type="region of interest" description="Disordered" evidence="1">
    <location>
        <begin position="54"/>
        <end position="101"/>
    </location>
</feature>
<organism evidence="3 4">
    <name type="scientific">Prauserella oleivorans</name>
    <dbReference type="NCBI Taxonomy" id="1478153"/>
    <lineage>
        <taxon>Bacteria</taxon>
        <taxon>Bacillati</taxon>
        <taxon>Actinomycetota</taxon>
        <taxon>Actinomycetes</taxon>
        <taxon>Pseudonocardiales</taxon>
        <taxon>Pseudonocardiaceae</taxon>
        <taxon>Prauserella</taxon>
    </lineage>
</organism>
<dbReference type="EMBL" id="JBHUOF010000034">
    <property type="protein sequence ID" value="MFD2801599.1"/>
    <property type="molecule type" value="Genomic_DNA"/>
</dbReference>
<accession>A0ABW5WEJ7</accession>
<keyword evidence="2" id="KW-1133">Transmembrane helix</keyword>
<evidence type="ECO:0000256" key="1">
    <source>
        <dbReference type="SAM" id="MobiDB-lite"/>
    </source>
</evidence>
<feature type="transmembrane region" description="Helical" evidence="2">
    <location>
        <begin position="27"/>
        <end position="50"/>
    </location>
</feature>